<evidence type="ECO:0000313" key="4">
    <source>
        <dbReference type="Proteomes" id="UP000286931"/>
    </source>
</evidence>
<sequence length="418" mass="42592">MIRVAGYGRLDATGLGGAPNGGEAAPPPEPPVTAVPDGCPSCGLAGDADDRYCESCGYDLDIPATPVAERPPPRRVPTPSGHGPVCSACGTATIGSDGWCEACGRPFNPRDHVESDLSGLVAMVSNRGLRHRRNEDSAALRVFEMPDGSKRVVAVVCDGVSSSPRPDEASATAATTACATMAATLIEGCAPAKATSAGVAAAASAVARMPGIEDQGNAPACTLVSAIMTPGEITVGWVGDSRAYWLADPDSGADDPADGDDTLPGASTLPRGAGGEPDGSDDEQGRRTPSALLTEDDSWATRMIALGAMTEAEAYADRRAHAIVSWLGADAGEVRPRVTSVRPTGPGVLLLCSDGLWNYLSVAPTLAAMVLPDALEQPLAAARLLTGFALDQGGADNITVALIPYLPPGDAARDPHHD</sequence>
<reference evidence="3 4" key="1">
    <citation type="submission" date="2018-12" db="EMBL/GenBank/DDBJ databases">
        <title>Draft genome sequence of Embleya hyalina NBRC 13850T.</title>
        <authorList>
            <person name="Komaki H."/>
            <person name="Hosoyama A."/>
            <person name="Kimura A."/>
            <person name="Ichikawa N."/>
            <person name="Tamura T."/>
        </authorList>
    </citation>
    <scope>NUCLEOTIDE SEQUENCE [LARGE SCALE GENOMIC DNA]</scope>
    <source>
        <strain evidence="3 4">NBRC 13850</strain>
    </source>
</reference>
<name>A0A401YS80_9ACTN</name>
<feature type="domain" description="PPM-type phosphatase" evidence="2">
    <location>
        <begin position="120"/>
        <end position="405"/>
    </location>
</feature>
<proteinExistence type="predicted"/>
<dbReference type="SMART" id="SM00332">
    <property type="entry name" value="PP2Cc"/>
    <property type="match status" value="1"/>
</dbReference>
<feature type="compositionally biased region" description="Acidic residues" evidence="1">
    <location>
        <begin position="251"/>
        <end position="261"/>
    </location>
</feature>
<evidence type="ECO:0000256" key="1">
    <source>
        <dbReference type="SAM" id="MobiDB-lite"/>
    </source>
</evidence>
<dbReference type="PROSITE" id="PS51746">
    <property type="entry name" value="PPM_2"/>
    <property type="match status" value="1"/>
</dbReference>
<dbReference type="AlphaFoldDB" id="A0A401YS80"/>
<keyword evidence="4" id="KW-1185">Reference proteome</keyword>
<dbReference type="Pfam" id="PF13672">
    <property type="entry name" value="PP2C_2"/>
    <property type="match status" value="1"/>
</dbReference>
<dbReference type="EMBL" id="BIFH01000024">
    <property type="protein sequence ID" value="GCD97461.1"/>
    <property type="molecule type" value="Genomic_DNA"/>
</dbReference>
<dbReference type="Proteomes" id="UP000286931">
    <property type="component" value="Unassembled WGS sequence"/>
</dbReference>
<evidence type="ECO:0000313" key="3">
    <source>
        <dbReference type="EMBL" id="GCD97461.1"/>
    </source>
</evidence>
<dbReference type="InterPro" id="IPR036457">
    <property type="entry name" value="PPM-type-like_dom_sf"/>
</dbReference>
<dbReference type="Gene3D" id="3.60.40.10">
    <property type="entry name" value="PPM-type phosphatase domain"/>
    <property type="match status" value="1"/>
</dbReference>
<gene>
    <name evidence="3" type="ORF">EHYA_05153</name>
</gene>
<dbReference type="SUPFAM" id="SSF81606">
    <property type="entry name" value="PP2C-like"/>
    <property type="match status" value="1"/>
</dbReference>
<dbReference type="InterPro" id="IPR001932">
    <property type="entry name" value="PPM-type_phosphatase-like_dom"/>
</dbReference>
<organism evidence="3 4">
    <name type="scientific">Embleya hyalina</name>
    <dbReference type="NCBI Taxonomy" id="516124"/>
    <lineage>
        <taxon>Bacteria</taxon>
        <taxon>Bacillati</taxon>
        <taxon>Actinomycetota</taxon>
        <taxon>Actinomycetes</taxon>
        <taxon>Kitasatosporales</taxon>
        <taxon>Streptomycetaceae</taxon>
        <taxon>Embleya</taxon>
    </lineage>
</organism>
<evidence type="ECO:0000259" key="2">
    <source>
        <dbReference type="PROSITE" id="PS51746"/>
    </source>
</evidence>
<comment type="caution">
    <text evidence="3">The sequence shown here is derived from an EMBL/GenBank/DDBJ whole genome shotgun (WGS) entry which is preliminary data.</text>
</comment>
<feature type="region of interest" description="Disordered" evidence="1">
    <location>
        <begin position="11"/>
        <end position="33"/>
    </location>
</feature>
<feature type="region of interest" description="Disordered" evidence="1">
    <location>
        <begin position="248"/>
        <end position="293"/>
    </location>
</feature>
<protein>
    <recommendedName>
        <fullName evidence="2">PPM-type phosphatase domain-containing protein</fullName>
    </recommendedName>
</protein>
<accession>A0A401YS80</accession>